<keyword evidence="1" id="KW-0812">Transmembrane</keyword>
<dbReference type="RefSeq" id="WP_086637607.1">
    <property type="nucleotide sequence ID" value="NZ_MRZU01000004.1"/>
</dbReference>
<feature type="transmembrane region" description="Helical" evidence="1">
    <location>
        <begin position="36"/>
        <end position="57"/>
    </location>
</feature>
<comment type="caution">
    <text evidence="2">The sequence shown here is derived from an EMBL/GenBank/DDBJ whole genome shotgun (WGS) entry which is preliminary data.</text>
</comment>
<keyword evidence="1" id="KW-0472">Membrane</keyword>
<evidence type="ECO:0000256" key="1">
    <source>
        <dbReference type="SAM" id="Phobius"/>
    </source>
</evidence>
<dbReference type="AlphaFoldDB" id="A0A1Y3GA50"/>
<accession>A0A1Y3GA50</accession>
<feature type="transmembrane region" description="Helical" evidence="1">
    <location>
        <begin position="95"/>
        <end position="114"/>
    </location>
</feature>
<protein>
    <submittedName>
        <fullName evidence="2">Uncharacterized protein</fullName>
    </submittedName>
</protein>
<feature type="transmembrane region" description="Helical" evidence="1">
    <location>
        <begin position="7"/>
        <end position="30"/>
    </location>
</feature>
<reference evidence="2 3" key="1">
    <citation type="submission" date="2016-12" db="EMBL/GenBank/DDBJ databases">
        <title>Discovery of methanogenic haloarchaea.</title>
        <authorList>
            <person name="Sorokin D.Y."/>
            <person name="Makarova K.S."/>
            <person name="Abbas B."/>
            <person name="Ferrer M."/>
            <person name="Golyshin P.N."/>
        </authorList>
    </citation>
    <scope>NUCLEOTIDE SEQUENCE [LARGE SCALE GENOMIC DNA]</scope>
    <source>
        <strain evidence="2">AMET1</strain>
    </source>
</reference>
<proteinExistence type="predicted"/>
<keyword evidence="3" id="KW-1185">Reference proteome</keyword>
<organism evidence="2 3">
    <name type="scientific">Methanonatronarchaeum thermophilum</name>
    <dbReference type="NCBI Taxonomy" id="1927129"/>
    <lineage>
        <taxon>Archaea</taxon>
        <taxon>Methanobacteriati</taxon>
        <taxon>Methanobacteriota</taxon>
        <taxon>Methanonatronarchaeia</taxon>
        <taxon>Methanonatronarchaeales</taxon>
        <taxon>Methanonatronarchaeaceae</taxon>
        <taxon>Methanonatronarchaeum</taxon>
    </lineage>
</organism>
<gene>
    <name evidence="2" type="ORF">AMET1_1232</name>
</gene>
<evidence type="ECO:0000313" key="3">
    <source>
        <dbReference type="Proteomes" id="UP000195137"/>
    </source>
</evidence>
<evidence type="ECO:0000313" key="2">
    <source>
        <dbReference type="EMBL" id="OUJ18321.1"/>
    </source>
</evidence>
<sequence>MKNSVGGGIILLNVLFVFFICLFLFFVPFLTDYFPVWLADFIAVWGVTLFLLVSFYNNIQPEAFLSKDVANNYRKEKEETHLKYVTKKISFKVKAIRTFTMVVFGFLVLIVSILDYDIIFYALMVGFIFLFLVPFVNNFFRKIIDA</sequence>
<keyword evidence="1" id="KW-1133">Transmembrane helix</keyword>
<feature type="transmembrane region" description="Helical" evidence="1">
    <location>
        <begin position="120"/>
        <end position="140"/>
    </location>
</feature>
<dbReference type="EMBL" id="MRZU01000004">
    <property type="protein sequence ID" value="OUJ18321.1"/>
    <property type="molecule type" value="Genomic_DNA"/>
</dbReference>
<dbReference type="Proteomes" id="UP000195137">
    <property type="component" value="Unassembled WGS sequence"/>
</dbReference>
<name>A0A1Y3GA50_9EURY</name>